<accession>A0A0W0FWZ9</accession>
<evidence type="ECO:0000313" key="2">
    <source>
        <dbReference type="Proteomes" id="UP000054988"/>
    </source>
</evidence>
<reference evidence="1 2" key="1">
    <citation type="submission" date="2015-12" db="EMBL/GenBank/DDBJ databases">
        <title>Draft genome sequence of Moniliophthora roreri, the causal agent of frosty pod rot of cacao.</title>
        <authorList>
            <person name="Aime M.C."/>
            <person name="Diaz-Valderrama J.R."/>
            <person name="Kijpornyongpan T."/>
            <person name="Phillips-Mora W."/>
        </authorList>
    </citation>
    <scope>NUCLEOTIDE SEQUENCE [LARGE SCALE GENOMIC DNA]</scope>
    <source>
        <strain evidence="1 2">MCA 2952</strain>
    </source>
</reference>
<dbReference type="EMBL" id="LATX01001541">
    <property type="protein sequence ID" value="KTB40879.1"/>
    <property type="molecule type" value="Genomic_DNA"/>
</dbReference>
<comment type="caution">
    <text evidence="1">The sequence shown here is derived from an EMBL/GenBank/DDBJ whole genome shotgun (WGS) entry which is preliminary data.</text>
</comment>
<dbReference type="Proteomes" id="UP000054988">
    <property type="component" value="Unassembled WGS sequence"/>
</dbReference>
<protein>
    <submittedName>
        <fullName evidence="1">Uncharacterized protein</fullName>
    </submittedName>
</protein>
<gene>
    <name evidence="1" type="ORF">WG66_6543</name>
</gene>
<name>A0A0W0FWZ9_MONRR</name>
<evidence type="ECO:0000313" key="1">
    <source>
        <dbReference type="EMBL" id="KTB40879.1"/>
    </source>
</evidence>
<proteinExistence type="predicted"/>
<sequence length="8" mass="905">MMVSFGHP</sequence>
<organism evidence="1 2">
    <name type="scientific">Moniliophthora roreri</name>
    <name type="common">Frosty pod rot fungus</name>
    <name type="synonym">Monilia roreri</name>
    <dbReference type="NCBI Taxonomy" id="221103"/>
    <lineage>
        <taxon>Eukaryota</taxon>
        <taxon>Fungi</taxon>
        <taxon>Dikarya</taxon>
        <taxon>Basidiomycota</taxon>
        <taxon>Agaricomycotina</taxon>
        <taxon>Agaricomycetes</taxon>
        <taxon>Agaricomycetidae</taxon>
        <taxon>Agaricales</taxon>
        <taxon>Marasmiineae</taxon>
        <taxon>Marasmiaceae</taxon>
        <taxon>Moniliophthora</taxon>
    </lineage>
</organism>